<reference evidence="4 5" key="1">
    <citation type="submission" date="2015-06" db="EMBL/GenBank/DDBJ databases">
        <title>Draft genome sequence of an Alphaproteobacteria species associated to the Mediterranean sponge Oscarella lobularis.</title>
        <authorList>
            <person name="Jourda C."/>
            <person name="Santini S."/>
            <person name="Claverie J.-M."/>
        </authorList>
    </citation>
    <scope>NUCLEOTIDE SEQUENCE [LARGE SCALE GENOMIC DNA]</scope>
    <source>
        <strain evidence="4">IGS</strain>
    </source>
</reference>
<feature type="domain" description="Peptidase M20 dimerisation" evidence="3">
    <location>
        <begin position="183"/>
        <end position="277"/>
    </location>
</feature>
<feature type="binding site" evidence="2">
    <location>
        <position position="105"/>
    </location>
    <ligand>
        <name>Mn(2+)</name>
        <dbReference type="ChEBI" id="CHEBI:29035"/>
        <label>2</label>
    </ligand>
</feature>
<dbReference type="EC" id="3.5.1.32" evidence="4"/>
<comment type="caution">
    <text evidence="4">The sequence shown here is derived from an EMBL/GenBank/DDBJ whole genome shotgun (WGS) entry which is preliminary data.</text>
</comment>
<keyword evidence="2" id="KW-0479">Metal-binding</keyword>
<dbReference type="GO" id="GO:0019877">
    <property type="term" value="P:diaminopimelate biosynthetic process"/>
    <property type="evidence" value="ECO:0007669"/>
    <property type="project" value="UniProtKB-ARBA"/>
</dbReference>
<dbReference type="GO" id="GO:0047980">
    <property type="term" value="F:hippurate hydrolase activity"/>
    <property type="evidence" value="ECO:0007669"/>
    <property type="project" value="UniProtKB-EC"/>
</dbReference>
<sequence length="390" mass="41313">MPTLPIIADSSEELTAIFKDLHAHPEIGFTETRTAGVVAEKLRGYGVDEIHEGIGKTGVVALIKGKGGGNRRVGLRADMDALPIDEQTNLPYASQNEGVMHACGHDAHTTMLLGAAKHLAETRDFDGTAVLIFQPAEEGLGGARGMLADGLFERFPCDEVYGMHNFPSGEPGKVGICKGTAMAGAAFFDIEITGRGSHAAMPHQSRDPIVVASALVGQIQTILSRNVAPLEACVISVTQIHAGAAYNVVPETASLNGTIRYFKDEVYALTETRMQEICDGMAKAHGVEVNVQFRNVFNVLENDPGLSDAYLEAAADVVGAEQVTDQREPATGSEDFADMLQVVPGAYCTVGHAGTVPLHNPGFVLDPEILPVGASIMARMVERRMPLAAG</sequence>
<dbReference type="Pfam" id="PF07687">
    <property type="entry name" value="M20_dimer"/>
    <property type="match status" value="1"/>
</dbReference>
<protein>
    <submittedName>
        <fullName evidence="4">Hippurate hydrolase</fullName>
        <ecNumber evidence="4">3.5.1.32</ecNumber>
    </submittedName>
</protein>
<dbReference type="SUPFAM" id="SSF53187">
    <property type="entry name" value="Zn-dependent exopeptidases"/>
    <property type="match status" value="1"/>
</dbReference>
<dbReference type="GO" id="GO:0050118">
    <property type="term" value="F:N-acetyldiaminopimelate deacetylase activity"/>
    <property type="evidence" value="ECO:0007669"/>
    <property type="project" value="UniProtKB-ARBA"/>
</dbReference>
<keyword evidence="5" id="KW-1185">Reference proteome</keyword>
<dbReference type="InterPro" id="IPR011650">
    <property type="entry name" value="Peptidase_M20_dimer"/>
</dbReference>
<gene>
    <name evidence="4" type="ORF">AIOL_003614</name>
</gene>
<feature type="binding site" evidence="2">
    <location>
        <position position="359"/>
    </location>
    <ligand>
        <name>Mn(2+)</name>
        <dbReference type="ChEBI" id="CHEBI:29035"/>
        <label>2</label>
    </ligand>
</feature>
<dbReference type="GO" id="GO:0046872">
    <property type="term" value="F:metal ion binding"/>
    <property type="evidence" value="ECO:0007669"/>
    <property type="project" value="UniProtKB-KW"/>
</dbReference>
<proteinExistence type="predicted"/>
<dbReference type="STRING" id="1675527.AIOL_003614"/>
<dbReference type="Proteomes" id="UP000037178">
    <property type="component" value="Unassembled WGS sequence"/>
</dbReference>
<comment type="cofactor">
    <cofactor evidence="2">
        <name>Mn(2+)</name>
        <dbReference type="ChEBI" id="CHEBI:29035"/>
    </cofactor>
    <text evidence="2">The Mn(2+) ion enhances activity.</text>
</comment>
<evidence type="ECO:0000313" key="4">
    <source>
        <dbReference type="EMBL" id="KMW58636.1"/>
    </source>
</evidence>
<dbReference type="CDD" id="cd05666">
    <property type="entry name" value="M20_Acy1-like"/>
    <property type="match status" value="1"/>
</dbReference>
<dbReference type="Gene3D" id="3.40.630.10">
    <property type="entry name" value="Zn peptidases"/>
    <property type="match status" value="1"/>
</dbReference>
<evidence type="ECO:0000259" key="3">
    <source>
        <dbReference type="Pfam" id="PF07687"/>
    </source>
</evidence>
<feature type="binding site" evidence="2">
    <location>
        <position position="103"/>
    </location>
    <ligand>
        <name>Mn(2+)</name>
        <dbReference type="ChEBI" id="CHEBI:29035"/>
        <label>2</label>
    </ligand>
</feature>
<dbReference type="PIRSF" id="PIRSF005962">
    <property type="entry name" value="Pept_M20D_amidohydro"/>
    <property type="match status" value="1"/>
</dbReference>
<dbReference type="PANTHER" id="PTHR11014">
    <property type="entry name" value="PEPTIDASE M20 FAMILY MEMBER"/>
    <property type="match status" value="1"/>
</dbReference>
<evidence type="ECO:0000256" key="2">
    <source>
        <dbReference type="PIRSR" id="PIRSR005962-1"/>
    </source>
</evidence>
<evidence type="ECO:0000313" key="5">
    <source>
        <dbReference type="Proteomes" id="UP000037178"/>
    </source>
</evidence>
<organism evidence="4 5">
    <name type="scientific">Candidatus Rhodobacter oscarellae</name>
    <dbReference type="NCBI Taxonomy" id="1675527"/>
    <lineage>
        <taxon>Bacteria</taxon>
        <taxon>Pseudomonadati</taxon>
        <taxon>Pseudomonadota</taxon>
        <taxon>Alphaproteobacteria</taxon>
        <taxon>Rhodobacterales</taxon>
        <taxon>Rhodobacter group</taxon>
        <taxon>Rhodobacter</taxon>
    </lineage>
</organism>
<dbReference type="NCBIfam" id="TIGR01891">
    <property type="entry name" value="amidohydrolases"/>
    <property type="match status" value="1"/>
</dbReference>
<dbReference type="InterPro" id="IPR002933">
    <property type="entry name" value="Peptidase_M20"/>
</dbReference>
<dbReference type="Pfam" id="PF01546">
    <property type="entry name" value="Peptidase_M20"/>
    <property type="match status" value="1"/>
</dbReference>
<dbReference type="PANTHER" id="PTHR11014:SF63">
    <property type="entry name" value="METALLOPEPTIDASE, PUTATIVE (AFU_ORTHOLOGUE AFUA_6G09600)-RELATED"/>
    <property type="match status" value="1"/>
</dbReference>
<feature type="binding site" evidence="2">
    <location>
        <position position="164"/>
    </location>
    <ligand>
        <name>Mn(2+)</name>
        <dbReference type="ChEBI" id="CHEBI:29035"/>
        <label>2</label>
    </ligand>
</feature>
<dbReference type="AlphaFoldDB" id="A0A0J9E7G6"/>
<name>A0A0J9E7G6_9RHOB</name>
<dbReference type="RefSeq" id="WP_049644225.1">
    <property type="nucleotide sequence ID" value="NZ_LFTY01000002.1"/>
</dbReference>
<accession>A0A0J9E7G6</accession>
<evidence type="ECO:0000256" key="1">
    <source>
        <dbReference type="ARBA" id="ARBA00022801"/>
    </source>
</evidence>
<keyword evidence="1 4" id="KW-0378">Hydrolase</keyword>
<dbReference type="InterPro" id="IPR017439">
    <property type="entry name" value="Amidohydrolase"/>
</dbReference>
<dbReference type="InterPro" id="IPR036264">
    <property type="entry name" value="Bact_exopeptidase_dim_dom"/>
</dbReference>
<dbReference type="SUPFAM" id="SSF55031">
    <property type="entry name" value="Bacterial exopeptidase dimerisation domain"/>
    <property type="match status" value="1"/>
</dbReference>
<dbReference type="OrthoDB" id="9777385at2"/>
<keyword evidence="2" id="KW-0464">Manganese</keyword>
<dbReference type="Gene3D" id="3.30.70.360">
    <property type="match status" value="1"/>
</dbReference>
<feature type="binding site" evidence="2">
    <location>
        <position position="138"/>
    </location>
    <ligand>
        <name>Mn(2+)</name>
        <dbReference type="ChEBI" id="CHEBI:29035"/>
        <label>2</label>
    </ligand>
</feature>
<dbReference type="FunFam" id="3.30.70.360:FF:000001">
    <property type="entry name" value="N-acetyldiaminopimelate deacetylase"/>
    <property type="match status" value="1"/>
</dbReference>
<dbReference type="EMBL" id="LFTY01000002">
    <property type="protein sequence ID" value="KMW58636.1"/>
    <property type="molecule type" value="Genomic_DNA"/>
</dbReference>
<dbReference type="PATRIC" id="fig|1675527.3.peg.3784"/>